<keyword evidence="2" id="KW-0472">Membrane</keyword>
<evidence type="ECO:0000256" key="1">
    <source>
        <dbReference type="SAM" id="MobiDB-lite"/>
    </source>
</evidence>
<dbReference type="PANTHER" id="PTHR33802">
    <property type="entry name" value="SI:CH211-161H7.5-RELATED"/>
    <property type="match status" value="1"/>
</dbReference>
<accession>A0AAD2CNW2</accession>
<protein>
    <submittedName>
        <fullName evidence="3">Uncharacterized protein</fullName>
    </submittedName>
</protein>
<keyword evidence="4" id="KW-1185">Reference proteome</keyword>
<feature type="transmembrane region" description="Helical" evidence="2">
    <location>
        <begin position="241"/>
        <end position="261"/>
    </location>
</feature>
<evidence type="ECO:0000313" key="3">
    <source>
        <dbReference type="EMBL" id="CAJ1941285.1"/>
    </source>
</evidence>
<evidence type="ECO:0000256" key="2">
    <source>
        <dbReference type="SAM" id="Phobius"/>
    </source>
</evidence>
<proteinExistence type="predicted"/>
<evidence type="ECO:0000313" key="4">
    <source>
        <dbReference type="Proteomes" id="UP001295423"/>
    </source>
</evidence>
<reference evidence="3" key="1">
    <citation type="submission" date="2023-08" db="EMBL/GenBank/DDBJ databases">
        <authorList>
            <person name="Audoor S."/>
            <person name="Bilcke G."/>
        </authorList>
    </citation>
    <scope>NUCLEOTIDE SEQUENCE</scope>
</reference>
<gene>
    <name evidence="3" type="ORF">CYCCA115_LOCUS7445</name>
</gene>
<organism evidence="3 4">
    <name type="scientific">Cylindrotheca closterium</name>
    <dbReference type="NCBI Taxonomy" id="2856"/>
    <lineage>
        <taxon>Eukaryota</taxon>
        <taxon>Sar</taxon>
        <taxon>Stramenopiles</taxon>
        <taxon>Ochrophyta</taxon>
        <taxon>Bacillariophyta</taxon>
        <taxon>Bacillariophyceae</taxon>
        <taxon>Bacillariophycidae</taxon>
        <taxon>Bacillariales</taxon>
        <taxon>Bacillariaceae</taxon>
        <taxon>Cylindrotheca</taxon>
    </lineage>
</organism>
<feature type="transmembrane region" description="Helical" evidence="2">
    <location>
        <begin position="204"/>
        <end position="221"/>
    </location>
</feature>
<feature type="transmembrane region" description="Helical" evidence="2">
    <location>
        <begin position="50"/>
        <end position="72"/>
    </location>
</feature>
<name>A0AAD2CNW2_9STRA</name>
<feature type="region of interest" description="Disordered" evidence="1">
    <location>
        <begin position="270"/>
        <end position="297"/>
    </location>
</feature>
<keyword evidence="2" id="KW-0812">Transmembrane</keyword>
<dbReference type="EMBL" id="CAKOGP040001001">
    <property type="protein sequence ID" value="CAJ1941285.1"/>
    <property type="molecule type" value="Genomic_DNA"/>
</dbReference>
<dbReference type="AlphaFoldDB" id="A0AAD2CNW2"/>
<keyword evidence="2" id="KW-1133">Transmembrane helix</keyword>
<feature type="transmembrane region" description="Helical" evidence="2">
    <location>
        <begin position="84"/>
        <end position="102"/>
    </location>
</feature>
<feature type="transmembrane region" description="Helical" evidence="2">
    <location>
        <begin position="12"/>
        <end position="30"/>
    </location>
</feature>
<feature type="transmembrane region" description="Helical" evidence="2">
    <location>
        <begin position="148"/>
        <end position="170"/>
    </location>
</feature>
<comment type="caution">
    <text evidence="3">The sequence shown here is derived from an EMBL/GenBank/DDBJ whole genome shotgun (WGS) entry which is preliminary data.</text>
</comment>
<feature type="compositionally biased region" description="Basic and acidic residues" evidence="1">
    <location>
        <begin position="280"/>
        <end position="289"/>
    </location>
</feature>
<sequence length="297" mass="33295">MEINLINILNFIFYVINIIITYGIGNAGWANTPDNGELSEKYQTLITPNGSAFSIWGLIFVAEGIFAVAQLFPKFSNEKMVMEGVKYWWVLACIFQCGWTIAFAFEVIWLSLVFMLLIWSSLAALLYSQYYTESKGTLLEFWLLRFPFAVHCGWLTAASALNVNVVVVDIDQPADIQLACGIISLAVLHAISVWVVFGLQKPNYTIAVVLAWANYFIYVELEEPKQTLLDSGFSSDTLSGVRYAAVAVSCIILLQIVIRIPTDIYARKFKKQEPQQSDEVTNKKDEKQEGAPVGDDV</sequence>
<feature type="transmembrane region" description="Helical" evidence="2">
    <location>
        <begin position="108"/>
        <end position="127"/>
    </location>
</feature>
<dbReference type="Proteomes" id="UP001295423">
    <property type="component" value="Unassembled WGS sequence"/>
</dbReference>
<dbReference type="PANTHER" id="PTHR33802:SF2">
    <property type="entry name" value="EF-HAND DOMAIN-CONTAINING PROTEIN"/>
    <property type="match status" value="1"/>
</dbReference>
<feature type="transmembrane region" description="Helical" evidence="2">
    <location>
        <begin position="176"/>
        <end position="197"/>
    </location>
</feature>